<dbReference type="Gene3D" id="1.10.238.10">
    <property type="entry name" value="EF-hand"/>
    <property type="match status" value="2"/>
</dbReference>
<dbReference type="GO" id="GO:0005509">
    <property type="term" value="F:calcium ion binding"/>
    <property type="evidence" value="ECO:0007669"/>
    <property type="project" value="InterPro"/>
</dbReference>
<dbReference type="InterPro" id="IPR002048">
    <property type="entry name" value="EF_hand_dom"/>
</dbReference>
<dbReference type="SUPFAM" id="SSF47473">
    <property type="entry name" value="EF-hand"/>
    <property type="match status" value="1"/>
</dbReference>
<dbReference type="EMBL" id="CENE01000007">
    <property type="protein sequence ID" value="CEQ40502.1"/>
    <property type="molecule type" value="Genomic_DNA"/>
</dbReference>
<dbReference type="PROSITE" id="PS00018">
    <property type="entry name" value="EF_HAND_1"/>
    <property type="match status" value="1"/>
</dbReference>
<accession>A0A0D6EKF4</accession>
<reference evidence="6" key="1">
    <citation type="submission" date="2015-02" db="EMBL/GenBank/DDBJ databases">
        <authorList>
            <person name="Gon?alves P."/>
        </authorList>
    </citation>
    <scope>NUCLEOTIDE SEQUENCE [LARGE SCALE GENOMIC DNA]</scope>
</reference>
<feature type="domain" description="EF-hand" evidence="4">
    <location>
        <begin position="136"/>
        <end position="171"/>
    </location>
</feature>
<dbReference type="AlphaFoldDB" id="A0A0D6EKF4"/>
<dbReference type="PROSITE" id="PS50222">
    <property type="entry name" value="EF_HAND_2"/>
    <property type="match status" value="2"/>
</dbReference>
<protein>
    <submittedName>
        <fullName evidence="5">SPOSA6832_02115-mRNA-1:cds</fullName>
    </submittedName>
</protein>
<feature type="non-terminal residue" evidence="5">
    <location>
        <position position="1"/>
    </location>
</feature>
<dbReference type="PANTHER" id="PTHR23049">
    <property type="entry name" value="MYOSIN REGULATORY LIGHT CHAIN 2"/>
    <property type="match status" value="1"/>
</dbReference>
<evidence type="ECO:0000259" key="4">
    <source>
        <dbReference type="PROSITE" id="PS50222"/>
    </source>
</evidence>
<gene>
    <name evidence="5" type="primary">SPOSA6832_02115</name>
</gene>
<evidence type="ECO:0000313" key="5">
    <source>
        <dbReference type="EMBL" id="CEQ40502.1"/>
    </source>
</evidence>
<evidence type="ECO:0000313" key="6">
    <source>
        <dbReference type="Proteomes" id="UP000243876"/>
    </source>
</evidence>
<dbReference type="InterPro" id="IPR011992">
    <property type="entry name" value="EF-hand-dom_pair"/>
</dbReference>
<name>A0A0D6EKF4_SPOSA</name>
<dbReference type="SMART" id="SM00054">
    <property type="entry name" value="EFh"/>
    <property type="match status" value="2"/>
</dbReference>
<dbReference type="InterPro" id="IPR018247">
    <property type="entry name" value="EF_Hand_1_Ca_BS"/>
</dbReference>
<dbReference type="Pfam" id="PF13405">
    <property type="entry name" value="EF-hand_6"/>
    <property type="match status" value="1"/>
</dbReference>
<organism evidence="5 6">
    <name type="scientific">Sporidiobolus salmonicolor</name>
    <name type="common">Yeast-like fungus</name>
    <name type="synonym">Sporobolomyces salmonicolor</name>
    <dbReference type="NCBI Taxonomy" id="5005"/>
    <lineage>
        <taxon>Eukaryota</taxon>
        <taxon>Fungi</taxon>
        <taxon>Dikarya</taxon>
        <taxon>Basidiomycota</taxon>
        <taxon>Pucciniomycotina</taxon>
        <taxon>Microbotryomycetes</taxon>
        <taxon>Sporidiobolales</taxon>
        <taxon>Sporidiobolaceae</taxon>
        <taxon>Sporobolomyces</taxon>
    </lineage>
</organism>
<keyword evidence="2" id="KW-0106">Calcium</keyword>
<dbReference type="InterPro" id="IPR050403">
    <property type="entry name" value="Myosin_RLC"/>
</dbReference>
<keyword evidence="1" id="KW-0677">Repeat</keyword>
<feature type="region of interest" description="Disordered" evidence="3">
    <location>
        <begin position="1"/>
        <end position="22"/>
    </location>
</feature>
<dbReference type="OrthoDB" id="429467at2759"/>
<sequence length="215" mass="23354">MATLGLGRPNAGKASSKHPRQSSGAYQLFDAKQVQTFKEAFNLIDQDSDGFISEPDLRGLLSSLGEPLRLVLLLSHRTFPTERHFGSAGQAPSPQLIKELLSSRPDGADPSMPGQEGKMNFTTFVTLMASHLSTLDTEPELLEAFGSFDEGNTGFVKVGELRECLKSGAGGMSDNEIDRLLHAPFVDRRGLFNYRLFCSTLRVTDGDDDGSAVPF</sequence>
<evidence type="ECO:0000256" key="3">
    <source>
        <dbReference type="SAM" id="MobiDB-lite"/>
    </source>
</evidence>
<evidence type="ECO:0000256" key="1">
    <source>
        <dbReference type="ARBA" id="ARBA00022737"/>
    </source>
</evidence>
<feature type="domain" description="EF-hand" evidence="4">
    <location>
        <begin position="32"/>
        <end position="67"/>
    </location>
</feature>
<proteinExistence type="predicted"/>
<keyword evidence="6" id="KW-1185">Reference proteome</keyword>
<evidence type="ECO:0000256" key="2">
    <source>
        <dbReference type="ARBA" id="ARBA00022837"/>
    </source>
</evidence>
<dbReference type="Proteomes" id="UP000243876">
    <property type="component" value="Unassembled WGS sequence"/>
</dbReference>